<evidence type="ECO:0000313" key="3">
    <source>
        <dbReference type="Proteomes" id="UP000676601"/>
    </source>
</evidence>
<feature type="region of interest" description="Disordered" evidence="1">
    <location>
        <begin position="29"/>
        <end position="56"/>
    </location>
</feature>
<proteinExistence type="predicted"/>
<dbReference type="EMBL" id="BORU01000001">
    <property type="protein sequence ID" value="GIO53421.1"/>
    <property type="molecule type" value="Genomic_DNA"/>
</dbReference>
<dbReference type="Proteomes" id="UP000676601">
    <property type="component" value="Unassembled WGS sequence"/>
</dbReference>
<accession>A0ABQ4LAK0</accession>
<gene>
    <name evidence="2" type="ORF">J21TS7_17390</name>
</gene>
<feature type="compositionally biased region" description="Basic and acidic residues" evidence="1">
    <location>
        <begin position="29"/>
        <end position="39"/>
    </location>
</feature>
<keyword evidence="3" id="KW-1185">Reference proteome</keyword>
<organism evidence="2 3">
    <name type="scientific">Paenibacillus cineris</name>
    <dbReference type="NCBI Taxonomy" id="237530"/>
    <lineage>
        <taxon>Bacteria</taxon>
        <taxon>Bacillati</taxon>
        <taxon>Bacillota</taxon>
        <taxon>Bacilli</taxon>
        <taxon>Bacillales</taxon>
        <taxon>Paenibacillaceae</taxon>
        <taxon>Paenibacillus</taxon>
    </lineage>
</organism>
<reference evidence="2 3" key="1">
    <citation type="submission" date="2021-03" db="EMBL/GenBank/DDBJ databases">
        <title>Antimicrobial resistance genes in bacteria isolated from Japanese honey, and their potential for conferring macrolide and lincosamide resistance in the American foulbrood pathogen Paenibacillus larvae.</title>
        <authorList>
            <person name="Okamoto M."/>
            <person name="Kumagai M."/>
            <person name="Kanamori H."/>
            <person name="Takamatsu D."/>
        </authorList>
    </citation>
    <scope>NUCLEOTIDE SEQUENCE [LARGE SCALE GENOMIC DNA]</scope>
    <source>
        <strain evidence="2 3">J21TS7</strain>
    </source>
</reference>
<sequence>MCNWWMTAKELLLGRIALKAAPFVEEIKKHIHPKPDKPRLSRSTGSSADGPRGLFKDTADLFDFSIR</sequence>
<name>A0ABQ4LAK0_9BACL</name>
<comment type="caution">
    <text evidence="2">The sequence shown here is derived from an EMBL/GenBank/DDBJ whole genome shotgun (WGS) entry which is preliminary data.</text>
</comment>
<evidence type="ECO:0000313" key="2">
    <source>
        <dbReference type="EMBL" id="GIO53421.1"/>
    </source>
</evidence>
<evidence type="ECO:0000256" key="1">
    <source>
        <dbReference type="SAM" id="MobiDB-lite"/>
    </source>
</evidence>
<protein>
    <submittedName>
        <fullName evidence="2">Uncharacterized protein</fullName>
    </submittedName>
</protein>